<keyword evidence="1" id="KW-0732">Signal</keyword>
<dbReference type="OrthoDB" id="3753180at2759"/>
<organism evidence="2 3">
    <name type="scientific">Corynespora cassiicola Philippines</name>
    <dbReference type="NCBI Taxonomy" id="1448308"/>
    <lineage>
        <taxon>Eukaryota</taxon>
        <taxon>Fungi</taxon>
        <taxon>Dikarya</taxon>
        <taxon>Ascomycota</taxon>
        <taxon>Pezizomycotina</taxon>
        <taxon>Dothideomycetes</taxon>
        <taxon>Pleosporomycetidae</taxon>
        <taxon>Pleosporales</taxon>
        <taxon>Corynesporascaceae</taxon>
        <taxon>Corynespora</taxon>
    </lineage>
</organism>
<dbReference type="Proteomes" id="UP000240883">
    <property type="component" value="Unassembled WGS sequence"/>
</dbReference>
<feature type="chain" id="PRO_5015684709" description="Ecp2 effector protein domain-containing protein" evidence="1">
    <location>
        <begin position="17"/>
        <end position="184"/>
    </location>
</feature>
<dbReference type="AlphaFoldDB" id="A0A2T2P4W2"/>
<protein>
    <recommendedName>
        <fullName evidence="4">Ecp2 effector protein domain-containing protein</fullName>
    </recommendedName>
</protein>
<proteinExistence type="predicted"/>
<keyword evidence="3" id="KW-1185">Reference proteome</keyword>
<gene>
    <name evidence="2" type="ORF">BS50DRAFT_607698</name>
</gene>
<feature type="signal peptide" evidence="1">
    <location>
        <begin position="1"/>
        <end position="16"/>
    </location>
</feature>
<dbReference type="EMBL" id="KZ678130">
    <property type="protein sequence ID" value="PSN72368.1"/>
    <property type="molecule type" value="Genomic_DNA"/>
</dbReference>
<sequence>MLSKVFLGSLLAVAFAAPIAQNDEAGWQPAEGSVATCDKASDKIISFTVGPQKEDVLNDACAAMMPGCAYQERLASDVVCAQVLEWPLDGPKNSTQHANVEDATGNKLSGWNVQFSVTPASQTEGSPGVFWTREECYGYFDQLVSKQEPDGCFNTVGSGVGSLKVGGSTSLKDTVFDIKIVKRA</sequence>
<evidence type="ECO:0000256" key="1">
    <source>
        <dbReference type="SAM" id="SignalP"/>
    </source>
</evidence>
<evidence type="ECO:0000313" key="2">
    <source>
        <dbReference type="EMBL" id="PSN72368.1"/>
    </source>
</evidence>
<evidence type="ECO:0000313" key="3">
    <source>
        <dbReference type="Proteomes" id="UP000240883"/>
    </source>
</evidence>
<name>A0A2T2P4W2_CORCC</name>
<evidence type="ECO:0008006" key="4">
    <source>
        <dbReference type="Google" id="ProtNLM"/>
    </source>
</evidence>
<reference evidence="2 3" key="1">
    <citation type="journal article" date="2018" name="Front. Microbiol.">
        <title>Genome-Wide Analysis of Corynespora cassiicola Leaf Fall Disease Putative Effectors.</title>
        <authorList>
            <person name="Lopez D."/>
            <person name="Ribeiro S."/>
            <person name="Label P."/>
            <person name="Fumanal B."/>
            <person name="Venisse J.S."/>
            <person name="Kohler A."/>
            <person name="de Oliveira R.R."/>
            <person name="Labutti K."/>
            <person name="Lipzen A."/>
            <person name="Lail K."/>
            <person name="Bauer D."/>
            <person name="Ohm R.A."/>
            <person name="Barry K.W."/>
            <person name="Spatafora J."/>
            <person name="Grigoriev I.V."/>
            <person name="Martin F.M."/>
            <person name="Pujade-Renaud V."/>
        </authorList>
    </citation>
    <scope>NUCLEOTIDE SEQUENCE [LARGE SCALE GENOMIC DNA]</scope>
    <source>
        <strain evidence="2 3">Philippines</strain>
    </source>
</reference>
<accession>A0A2T2P4W2</accession>